<dbReference type="Gene3D" id="1.10.10.60">
    <property type="entry name" value="Homeodomain-like"/>
    <property type="match status" value="1"/>
</dbReference>
<feature type="domain" description="HTH araC/xylS-type" evidence="1">
    <location>
        <begin position="205"/>
        <end position="284"/>
    </location>
</feature>
<accession>A0ABU1ZQ59</accession>
<dbReference type="InterPro" id="IPR018060">
    <property type="entry name" value="HTH_AraC"/>
</dbReference>
<reference evidence="2 3" key="1">
    <citation type="submission" date="2023-07" db="EMBL/GenBank/DDBJ databases">
        <title>Sorghum-associated microbial communities from plants grown in Nebraska, USA.</title>
        <authorList>
            <person name="Schachtman D."/>
        </authorList>
    </citation>
    <scope>NUCLEOTIDE SEQUENCE [LARGE SCALE GENOMIC DNA]</scope>
    <source>
        <strain evidence="2 3">BE308</strain>
    </source>
</reference>
<evidence type="ECO:0000313" key="2">
    <source>
        <dbReference type="EMBL" id="MDR7307692.1"/>
    </source>
</evidence>
<protein>
    <submittedName>
        <fullName evidence="2">AraC-like DNA-binding protein</fullName>
    </submittedName>
</protein>
<proteinExistence type="predicted"/>
<comment type="caution">
    <text evidence="2">The sequence shown here is derived from an EMBL/GenBank/DDBJ whole genome shotgun (WGS) entry which is preliminary data.</text>
</comment>
<organism evidence="2 3">
    <name type="scientific">Rhodoferax saidenbachensis</name>
    <dbReference type="NCBI Taxonomy" id="1484693"/>
    <lineage>
        <taxon>Bacteria</taxon>
        <taxon>Pseudomonadati</taxon>
        <taxon>Pseudomonadota</taxon>
        <taxon>Betaproteobacteria</taxon>
        <taxon>Burkholderiales</taxon>
        <taxon>Comamonadaceae</taxon>
        <taxon>Rhodoferax</taxon>
    </lineage>
</organism>
<sequence>MALKPLDADDGVIHPDTRTSLFLPSSALADCVCAYVVRDTLDAQLSPKQRFSHLPVSPLVSIIWLIHGGRSSIHIDDVWPPSSRRVVLRGPRTQPNVWKNQGPALGFSLTFFPDAFHALTHLNVASLLDQARNLQTILDRDWQKMAVAVLKAADDLARIQIIEEFLTPRWVPVRAKQPVTTLPDGLTLFNDWVDAVALRASISTLGQSTRQRERLIKGQMGLPMRAIRGLVRMESTLTQGNESSAFGGQSLAEVAHAMGFSDHAHLCREVKRYSGLNPTDLQLAIETQESYWPYRLRQTLKAR</sequence>
<dbReference type="RefSeq" id="WP_310344136.1">
    <property type="nucleotide sequence ID" value="NZ_JAVDXO010000007.1"/>
</dbReference>
<gene>
    <name evidence="2" type="ORF">J2X15_002996</name>
</gene>
<dbReference type="Proteomes" id="UP001268089">
    <property type="component" value="Unassembled WGS sequence"/>
</dbReference>
<dbReference type="PROSITE" id="PS01124">
    <property type="entry name" value="HTH_ARAC_FAMILY_2"/>
    <property type="match status" value="1"/>
</dbReference>
<evidence type="ECO:0000259" key="1">
    <source>
        <dbReference type="PROSITE" id="PS01124"/>
    </source>
</evidence>
<evidence type="ECO:0000313" key="3">
    <source>
        <dbReference type="Proteomes" id="UP001268089"/>
    </source>
</evidence>
<dbReference type="EMBL" id="JAVDXO010000007">
    <property type="protein sequence ID" value="MDR7307692.1"/>
    <property type="molecule type" value="Genomic_DNA"/>
</dbReference>
<name>A0ABU1ZQ59_9BURK</name>
<keyword evidence="3" id="KW-1185">Reference proteome</keyword>